<dbReference type="AlphaFoldDB" id="A0A0A9CRX5"/>
<reference evidence="1" key="1">
    <citation type="submission" date="2014-09" db="EMBL/GenBank/DDBJ databases">
        <authorList>
            <person name="Magalhaes I.L.F."/>
            <person name="Oliveira U."/>
            <person name="Santos F.R."/>
            <person name="Vidigal T.H.D.A."/>
            <person name="Brescovit A.D."/>
            <person name="Santos A.J."/>
        </authorList>
    </citation>
    <scope>NUCLEOTIDE SEQUENCE</scope>
    <source>
        <tissue evidence="1">Shoot tissue taken approximately 20 cm above the soil surface</tissue>
    </source>
</reference>
<proteinExistence type="predicted"/>
<protein>
    <submittedName>
        <fullName evidence="1">Uncharacterized protein</fullName>
    </submittedName>
</protein>
<name>A0A0A9CRX5_ARUDO</name>
<reference evidence="1" key="2">
    <citation type="journal article" date="2015" name="Data Brief">
        <title>Shoot transcriptome of the giant reed, Arundo donax.</title>
        <authorList>
            <person name="Barrero R.A."/>
            <person name="Guerrero F.D."/>
            <person name="Moolhuijzen P."/>
            <person name="Goolsby J.A."/>
            <person name="Tidwell J."/>
            <person name="Bellgard S.E."/>
            <person name="Bellgard M.I."/>
        </authorList>
    </citation>
    <scope>NUCLEOTIDE SEQUENCE</scope>
    <source>
        <tissue evidence="1">Shoot tissue taken approximately 20 cm above the soil surface</tissue>
    </source>
</reference>
<evidence type="ECO:0000313" key="1">
    <source>
        <dbReference type="EMBL" id="JAD77173.1"/>
    </source>
</evidence>
<dbReference type="EMBL" id="GBRH01220722">
    <property type="protein sequence ID" value="JAD77173.1"/>
    <property type="molecule type" value="Transcribed_RNA"/>
</dbReference>
<sequence>MVHGREQKTASFEGKCLNLPFEIGLARCKVFARCFKSWQIHAFFHHLKNEMGVL</sequence>
<organism evidence="1">
    <name type="scientific">Arundo donax</name>
    <name type="common">Giant reed</name>
    <name type="synonym">Donax arundinaceus</name>
    <dbReference type="NCBI Taxonomy" id="35708"/>
    <lineage>
        <taxon>Eukaryota</taxon>
        <taxon>Viridiplantae</taxon>
        <taxon>Streptophyta</taxon>
        <taxon>Embryophyta</taxon>
        <taxon>Tracheophyta</taxon>
        <taxon>Spermatophyta</taxon>
        <taxon>Magnoliopsida</taxon>
        <taxon>Liliopsida</taxon>
        <taxon>Poales</taxon>
        <taxon>Poaceae</taxon>
        <taxon>PACMAD clade</taxon>
        <taxon>Arundinoideae</taxon>
        <taxon>Arundineae</taxon>
        <taxon>Arundo</taxon>
    </lineage>
</organism>
<accession>A0A0A9CRX5</accession>